<reference evidence="4 5" key="1">
    <citation type="journal article" date="2024" name="Science">
        <title>Giant polyketide synthase enzymes in the biosynthesis of giant marine polyether toxins.</title>
        <authorList>
            <person name="Fallon T.R."/>
            <person name="Shende V.V."/>
            <person name="Wierzbicki I.H."/>
            <person name="Pendleton A.L."/>
            <person name="Watervoot N.F."/>
            <person name="Auber R.P."/>
            <person name="Gonzalez D.J."/>
            <person name="Wisecaver J.H."/>
            <person name="Moore B.S."/>
        </authorList>
    </citation>
    <scope>NUCLEOTIDE SEQUENCE [LARGE SCALE GENOMIC DNA]</scope>
    <source>
        <strain evidence="4 5">12B1</strain>
    </source>
</reference>
<evidence type="ECO:0000256" key="2">
    <source>
        <dbReference type="SAM" id="MobiDB-lite"/>
    </source>
</evidence>
<sequence>MLPQAAIRGRLVRRWSARRIAEARNERLEREKEAARQLELTRLRHEQQAEFERALLDSEARQVKEAEEIEAARVKEEEERASAAAAAEAAAAEAAARRHDLLRQMQQLQEIIVSESGARQELGARVEELSRALEDAEARCAELQKRLADQQVAANRREAQLRAEVAKWREAAGLSEKREQQARQLAEAERHLLEVELCEKSEELVRYREKYLQLLHEQEHGIDRGSRESISAPQSSFFTRPRPWAALGASLGDLFSSQIGPLTRRGSTARGRDAAAAPSAAALRPVETEASTPAANRQSSRGADDARELRSPTLNPSRLDWSVDELTAEYVAYLGLDPTHDAPLLWIAEDAARAPLPAGWEVRRDPQGSAYYMNTYTGASNREHPRDEEFRQLVAQGRLEILHSGATSYAQSQAHTERRSVEQTLCSPASTTVRAAVACSPSSTGGSPEYSFQVFIGPSKPVPQQNDGTDDASMIRCLSAQLSAPLRARGLPHFVLAFELDTEAKPHYVRIVQPGRYVLFRSVAETSWLSFGDKQEELAAVIFSEGMSDVYTMELLLPRSLSRDHTPVARVSSATDSNGLLRLNERGKEDSLLVFTGRVDVVQSSSRNRDAYTGVRLSSPSTNSANLEIRLPRGNTAQSVRYCAPIAPVHAFCAALALAHWSSTEAKSGKKR</sequence>
<dbReference type="Pfam" id="PF00397">
    <property type="entry name" value="WW"/>
    <property type="match status" value="1"/>
</dbReference>
<keyword evidence="5" id="KW-1185">Reference proteome</keyword>
<feature type="compositionally biased region" description="Low complexity" evidence="2">
    <location>
        <begin position="263"/>
        <end position="285"/>
    </location>
</feature>
<accession>A0AB34J6E1</accession>
<dbReference type="PROSITE" id="PS50020">
    <property type="entry name" value="WW_DOMAIN_2"/>
    <property type="match status" value="1"/>
</dbReference>
<dbReference type="PANTHER" id="PTHR21715">
    <property type="entry name" value="RH04127P"/>
    <property type="match status" value="1"/>
</dbReference>
<dbReference type="CDD" id="cd00201">
    <property type="entry name" value="WW"/>
    <property type="match status" value="1"/>
</dbReference>
<feature type="compositionally biased region" description="Polar residues" evidence="2">
    <location>
        <begin position="289"/>
        <end position="301"/>
    </location>
</feature>
<dbReference type="SUPFAM" id="SSF51045">
    <property type="entry name" value="WW domain"/>
    <property type="match status" value="1"/>
</dbReference>
<evidence type="ECO:0000259" key="3">
    <source>
        <dbReference type="PROSITE" id="PS50020"/>
    </source>
</evidence>
<dbReference type="Gene3D" id="3.30.1470.10">
    <property type="entry name" value="Photosystem I PsaD, reaction center subunit II"/>
    <property type="match status" value="1"/>
</dbReference>
<dbReference type="AlphaFoldDB" id="A0AB34J6E1"/>
<dbReference type="SMART" id="SM00456">
    <property type="entry name" value="WW"/>
    <property type="match status" value="1"/>
</dbReference>
<proteinExistence type="predicted"/>
<evidence type="ECO:0000313" key="5">
    <source>
        <dbReference type="Proteomes" id="UP001515480"/>
    </source>
</evidence>
<comment type="caution">
    <text evidence="4">The sequence shown here is derived from an EMBL/GenBank/DDBJ whole genome shotgun (WGS) entry which is preliminary data.</text>
</comment>
<dbReference type="PANTHER" id="PTHR21715:SF0">
    <property type="entry name" value="RH04127P"/>
    <property type="match status" value="1"/>
</dbReference>
<gene>
    <name evidence="4" type="ORF">AB1Y20_005553</name>
</gene>
<feature type="region of interest" description="Disordered" evidence="2">
    <location>
        <begin position="262"/>
        <end position="318"/>
    </location>
</feature>
<organism evidence="4 5">
    <name type="scientific">Prymnesium parvum</name>
    <name type="common">Toxic golden alga</name>
    <dbReference type="NCBI Taxonomy" id="97485"/>
    <lineage>
        <taxon>Eukaryota</taxon>
        <taxon>Haptista</taxon>
        <taxon>Haptophyta</taxon>
        <taxon>Prymnesiophyceae</taxon>
        <taxon>Prymnesiales</taxon>
        <taxon>Prymnesiaceae</taxon>
        <taxon>Prymnesium</taxon>
    </lineage>
</organism>
<dbReference type="InterPro" id="IPR001202">
    <property type="entry name" value="WW_dom"/>
</dbReference>
<dbReference type="InterPro" id="IPR053233">
    <property type="entry name" value="ABRA-related"/>
</dbReference>
<feature type="coiled-coil region" evidence="1">
    <location>
        <begin position="18"/>
        <end position="191"/>
    </location>
</feature>
<keyword evidence="1" id="KW-0175">Coiled coil</keyword>
<name>A0AB34J6E1_PRYPA</name>
<dbReference type="EMBL" id="JBGBPQ010000013">
    <property type="protein sequence ID" value="KAL1512291.1"/>
    <property type="molecule type" value="Genomic_DNA"/>
</dbReference>
<evidence type="ECO:0000313" key="4">
    <source>
        <dbReference type="EMBL" id="KAL1512291.1"/>
    </source>
</evidence>
<protein>
    <recommendedName>
        <fullName evidence="3">WW domain-containing protein</fullName>
    </recommendedName>
</protein>
<dbReference type="InterPro" id="IPR036020">
    <property type="entry name" value="WW_dom_sf"/>
</dbReference>
<dbReference type="Proteomes" id="UP001515480">
    <property type="component" value="Unassembled WGS sequence"/>
</dbReference>
<feature type="domain" description="WW" evidence="3">
    <location>
        <begin position="354"/>
        <end position="387"/>
    </location>
</feature>
<evidence type="ECO:0000256" key="1">
    <source>
        <dbReference type="SAM" id="Coils"/>
    </source>
</evidence>